<protein>
    <submittedName>
        <fullName evidence="2">Uncharacterized protein</fullName>
    </submittedName>
</protein>
<dbReference type="AlphaFoldDB" id="A0AAD5BRM4"/>
<keyword evidence="3" id="KW-1185">Reference proteome</keyword>
<evidence type="ECO:0000256" key="1">
    <source>
        <dbReference type="SAM" id="MobiDB-lite"/>
    </source>
</evidence>
<feature type="compositionally biased region" description="Polar residues" evidence="1">
    <location>
        <begin position="1"/>
        <end position="27"/>
    </location>
</feature>
<feature type="non-terminal residue" evidence="2">
    <location>
        <position position="1"/>
    </location>
</feature>
<comment type="caution">
    <text evidence="2">The sequence shown here is derived from an EMBL/GenBank/DDBJ whole genome shotgun (WGS) entry which is preliminary data.</text>
</comment>
<name>A0AAD5BRM4_AMBAR</name>
<accession>A0AAD5BRM4</accession>
<sequence length="84" mass="9002">FSNRHLLQQTTSSPSPISRPGLSTNAGFTGVDDPYDPPLTSEIVIQQEGDVCPGLLHPSFVEIRSHDFSVSPRTLTALGKPTKG</sequence>
<feature type="non-terminal residue" evidence="2">
    <location>
        <position position="84"/>
    </location>
</feature>
<dbReference type="EMBL" id="JAMZMK010011226">
    <property type="protein sequence ID" value="KAI7728388.1"/>
    <property type="molecule type" value="Genomic_DNA"/>
</dbReference>
<feature type="region of interest" description="Disordered" evidence="1">
    <location>
        <begin position="1"/>
        <end position="35"/>
    </location>
</feature>
<dbReference type="Proteomes" id="UP001206925">
    <property type="component" value="Unassembled WGS sequence"/>
</dbReference>
<organism evidence="2 3">
    <name type="scientific">Ambrosia artemisiifolia</name>
    <name type="common">Common ragweed</name>
    <dbReference type="NCBI Taxonomy" id="4212"/>
    <lineage>
        <taxon>Eukaryota</taxon>
        <taxon>Viridiplantae</taxon>
        <taxon>Streptophyta</taxon>
        <taxon>Embryophyta</taxon>
        <taxon>Tracheophyta</taxon>
        <taxon>Spermatophyta</taxon>
        <taxon>Magnoliopsida</taxon>
        <taxon>eudicotyledons</taxon>
        <taxon>Gunneridae</taxon>
        <taxon>Pentapetalae</taxon>
        <taxon>asterids</taxon>
        <taxon>campanulids</taxon>
        <taxon>Asterales</taxon>
        <taxon>Asteraceae</taxon>
        <taxon>Asteroideae</taxon>
        <taxon>Heliantheae alliance</taxon>
        <taxon>Heliantheae</taxon>
        <taxon>Ambrosia</taxon>
    </lineage>
</organism>
<reference evidence="2" key="1">
    <citation type="submission" date="2022-06" db="EMBL/GenBank/DDBJ databases">
        <title>Uncovering the hologenomic basis of an extraordinary plant invasion.</title>
        <authorList>
            <person name="Bieker V.C."/>
            <person name="Martin M.D."/>
            <person name="Gilbert T."/>
            <person name="Hodgins K."/>
            <person name="Battlay P."/>
            <person name="Petersen B."/>
            <person name="Wilson J."/>
        </authorList>
    </citation>
    <scope>NUCLEOTIDE SEQUENCE</scope>
    <source>
        <strain evidence="2">AA19_3_7</strain>
        <tissue evidence="2">Leaf</tissue>
    </source>
</reference>
<proteinExistence type="predicted"/>
<evidence type="ECO:0000313" key="2">
    <source>
        <dbReference type="EMBL" id="KAI7728388.1"/>
    </source>
</evidence>
<evidence type="ECO:0000313" key="3">
    <source>
        <dbReference type="Proteomes" id="UP001206925"/>
    </source>
</evidence>
<gene>
    <name evidence="2" type="ORF">M8C21_026804</name>
</gene>